<reference evidence="5" key="1">
    <citation type="journal article" date="2013" name="Genome Announc.">
        <title>Draft Genome Sequence of Streptomyces bottropensis ATCC 25435, a Bottromycin-Producing Actinomycete.</title>
        <authorList>
            <person name="Zhang H."/>
            <person name="Zhou W."/>
            <person name="Zhuang Y."/>
            <person name="Liang X."/>
            <person name="Liu T."/>
        </authorList>
    </citation>
    <scope>NUCLEOTIDE SEQUENCE [LARGE SCALE GENOMIC DNA]</scope>
    <source>
        <strain evidence="5">ATCC 25435</strain>
    </source>
</reference>
<dbReference type="FunFam" id="3.40.50.720:FF:000084">
    <property type="entry name" value="Short-chain dehydrogenase reductase"/>
    <property type="match status" value="1"/>
</dbReference>
<dbReference type="Proteomes" id="UP000030760">
    <property type="component" value="Unassembled WGS sequence"/>
</dbReference>
<dbReference type="InterPro" id="IPR002347">
    <property type="entry name" value="SDR_fam"/>
</dbReference>
<organism evidence="4 5">
    <name type="scientific">Streptomyces bottropensis ATCC 25435</name>
    <dbReference type="NCBI Taxonomy" id="1054862"/>
    <lineage>
        <taxon>Bacteria</taxon>
        <taxon>Bacillati</taxon>
        <taxon>Actinomycetota</taxon>
        <taxon>Actinomycetes</taxon>
        <taxon>Kitasatosporales</taxon>
        <taxon>Streptomycetaceae</taxon>
        <taxon>Streptomyces</taxon>
    </lineage>
</organism>
<name>M3EMA5_9ACTN</name>
<proteinExistence type="inferred from homology"/>
<evidence type="ECO:0000313" key="5">
    <source>
        <dbReference type="Proteomes" id="UP000030760"/>
    </source>
</evidence>
<sequence length="281" mass="29884">MGVGVMMTTTDRTDRPVALVTGASSGIGRETARALVAEGFDVIGTSRDTSRVTPLDGVTFVGLDVVSDASVAAAVQEVNERFGRIDVLVNNAGVGSTGAAEETSVAQAQSVFDTNVFGVMRMVTEVLPHMRAQRRGRIVNISSVLGFMPQPYMAVYAASKHAIEGYTESLDHEVREYGVRALLVEPAYTRTGFETNSAKPDTPLPAYAVQRQTVDRLLAEAVRDGDAPAVVAKAIVAAATDARPKLRYTAGSTAGRVSILRRFVPAGAFDKQIRKINRLAG</sequence>
<dbReference type="RefSeq" id="WP_005473848.1">
    <property type="nucleotide sequence ID" value="NZ_KB405056.1"/>
</dbReference>
<evidence type="ECO:0000313" key="4">
    <source>
        <dbReference type="EMBL" id="EMF57586.1"/>
    </source>
</evidence>
<dbReference type="CDD" id="cd05374">
    <property type="entry name" value="17beta-HSD-like_SDR_c"/>
    <property type="match status" value="1"/>
</dbReference>
<dbReference type="EMBL" id="KB405056">
    <property type="protein sequence ID" value="EMF57586.1"/>
    <property type="molecule type" value="Genomic_DNA"/>
</dbReference>
<evidence type="ECO:0000256" key="1">
    <source>
        <dbReference type="ARBA" id="ARBA00006484"/>
    </source>
</evidence>
<dbReference type="Pfam" id="PF00106">
    <property type="entry name" value="adh_short"/>
    <property type="match status" value="1"/>
</dbReference>
<dbReference type="PRINTS" id="PR00081">
    <property type="entry name" value="GDHRDH"/>
</dbReference>
<protein>
    <submittedName>
        <fullName evidence="4">Short chain dehydrogenase/reductase family oxidoreductase</fullName>
    </submittedName>
</protein>
<dbReference type="GO" id="GO:0016491">
    <property type="term" value="F:oxidoreductase activity"/>
    <property type="evidence" value="ECO:0007669"/>
    <property type="project" value="UniProtKB-KW"/>
</dbReference>
<dbReference type="AlphaFoldDB" id="M3EMA5"/>
<dbReference type="Gene3D" id="3.40.50.720">
    <property type="entry name" value="NAD(P)-binding Rossmann-like Domain"/>
    <property type="match status" value="1"/>
</dbReference>
<evidence type="ECO:0000256" key="3">
    <source>
        <dbReference type="RuleBase" id="RU000363"/>
    </source>
</evidence>
<dbReference type="PANTHER" id="PTHR43976">
    <property type="entry name" value="SHORT CHAIN DEHYDROGENASE"/>
    <property type="match status" value="1"/>
</dbReference>
<comment type="similarity">
    <text evidence="1 3">Belongs to the short-chain dehydrogenases/reductases (SDR) family.</text>
</comment>
<dbReference type="NCBIfam" id="NF004823">
    <property type="entry name" value="PRK06179.1"/>
    <property type="match status" value="1"/>
</dbReference>
<keyword evidence="2" id="KW-0560">Oxidoreductase</keyword>
<dbReference type="GeneID" id="96268197"/>
<accession>M3EMA5</accession>
<dbReference type="SUPFAM" id="SSF51735">
    <property type="entry name" value="NAD(P)-binding Rossmann-fold domains"/>
    <property type="match status" value="1"/>
</dbReference>
<dbReference type="InterPro" id="IPR051911">
    <property type="entry name" value="SDR_oxidoreductase"/>
</dbReference>
<dbReference type="PRINTS" id="PR00080">
    <property type="entry name" value="SDRFAMILY"/>
</dbReference>
<dbReference type="InterPro" id="IPR036291">
    <property type="entry name" value="NAD(P)-bd_dom_sf"/>
</dbReference>
<evidence type="ECO:0000256" key="2">
    <source>
        <dbReference type="ARBA" id="ARBA00023002"/>
    </source>
</evidence>
<dbReference type="PANTHER" id="PTHR43976:SF16">
    <property type="entry name" value="SHORT-CHAIN DEHYDROGENASE_REDUCTASE FAMILY PROTEIN"/>
    <property type="match status" value="1"/>
</dbReference>
<gene>
    <name evidence="4" type="ORF">SBD_0258</name>
</gene>